<dbReference type="GO" id="GO:0005524">
    <property type="term" value="F:ATP binding"/>
    <property type="evidence" value="ECO:0007669"/>
    <property type="project" value="UniProtKB-KW"/>
</dbReference>
<feature type="compositionally biased region" description="Basic and acidic residues" evidence="9">
    <location>
        <begin position="562"/>
        <end position="574"/>
    </location>
</feature>
<feature type="compositionally biased region" description="Low complexity" evidence="9">
    <location>
        <begin position="352"/>
        <end position="361"/>
    </location>
</feature>
<dbReference type="PANTHER" id="PTHR22967">
    <property type="entry name" value="SERINE/THREONINE PROTEIN KINASE"/>
    <property type="match status" value="1"/>
</dbReference>
<gene>
    <name evidence="11" type="ORF">AMON00008_LOCUS47622</name>
</gene>
<sequence>MDSLWAGYERLRRRTERVGDKVMKQALNSGSQVRHALNSGRHYSIGGRTVVEERQISEGGFAFVWAVRDSRTHEELALKKIVCQDREGLAMARREVDLLERLPQHRNLVKYYGHTICDTDGRSKEVALLFELCTGGHLLHLLERNKGVLDEERIVHVLTEVCTAVAVLHRQSPPVQHRDLKVENVLLGSDGAFKLCDFGSWNDEATDPSTLGKQEIGVLQEQIERYTTMMYRPPEMVDFFQQFAISEKVDIWMLGCILYTLMFSRHPFQDESTLAIANARYNLPSTPQYSERLQDLVHWLLARDPAHRPGAPQLLDVLQNFGNGGSLPLPRPVVEKLGQFRRLYSDQPSPPISSSGESPAPQRKPPRAKQHHKHSKSRHERRDSTSEGTAAGTGGFWAKADLAQGDAAGVWPSVAVPEPSRAWATFDAFGAFPQDLSERSASQGGAPAAPPSSRGTSPQQRSPASRRGDATCGSPPGPTSETWLGAPAPSVGSRAPPPGDGSHTRAPPLALSGRSSQSGKSATSHGSAVSGHSASLCTDRSSHSEPLGSASGRSPTGGSSRSPRDARPSPDRRASLPLQPPPRQDSGGEFWSLASAEATNQPWDPFARHVQWPGVTGPPSVSPASCAHAQHASEPEAEAAERRSVTPPRHRAAAGRGPHGAGAPRPGASSAPVPASASEPGPGAPAAGEAPADGLAQRPCAGAASPDPWLPSWTPDQTALQQHFVAAAPTLDPSAAHGPQLSPQRASFGPPSAQVAWPNTGQQEVGPDATPPWPPFPAPGAFALQAKHRRTVSAPVPSQLAPREPEKGAGTPLAADVRSISPGVGAQQEPAPRPWGMPHAAQGGPKRPGQGSSAEGADFARPAWPP</sequence>
<protein>
    <recommendedName>
        <fullName evidence="1">non-specific serine/threonine protein kinase</fullName>
        <ecNumber evidence="1">2.7.11.1</ecNumber>
    </recommendedName>
</protein>
<dbReference type="InterPro" id="IPR000719">
    <property type="entry name" value="Prot_kinase_dom"/>
</dbReference>
<dbReference type="SMART" id="SM00220">
    <property type="entry name" value="S_TKc"/>
    <property type="match status" value="1"/>
</dbReference>
<dbReference type="PROSITE" id="PS50011">
    <property type="entry name" value="PROTEIN_KINASE_DOM"/>
    <property type="match status" value="1"/>
</dbReference>
<name>A0A7S4SDQ7_9DINO</name>
<evidence type="ECO:0000256" key="3">
    <source>
        <dbReference type="ARBA" id="ARBA00022679"/>
    </source>
</evidence>
<feature type="compositionally biased region" description="Basic residues" evidence="9">
    <location>
        <begin position="364"/>
        <end position="379"/>
    </location>
</feature>
<dbReference type="SUPFAM" id="SSF56112">
    <property type="entry name" value="Protein kinase-like (PK-like)"/>
    <property type="match status" value="1"/>
</dbReference>
<dbReference type="GO" id="GO:0004674">
    <property type="term" value="F:protein serine/threonine kinase activity"/>
    <property type="evidence" value="ECO:0007669"/>
    <property type="project" value="UniProtKB-KW"/>
</dbReference>
<keyword evidence="3" id="KW-0808">Transferase</keyword>
<dbReference type="Pfam" id="PF00069">
    <property type="entry name" value="Pkinase"/>
    <property type="match status" value="1"/>
</dbReference>
<reference evidence="11" key="1">
    <citation type="submission" date="2021-01" db="EMBL/GenBank/DDBJ databases">
        <authorList>
            <person name="Corre E."/>
            <person name="Pelletier E."/>
            <person name="Niang G."/>
            <person name="Scheremetjew M."/>
            <person name="Finn R."/>
            <person name="Kale V."/>
            <person name="Holt S."/>
            <person name="Cochrane G."/>
            <person name="Meng A."/>
            <person name="Brown T."/>
            <person name="Cohen L."/>
        </authorList>
    </citation>
    <scope>NUCLEOTIDE SEQUENCE</scope>
    <source>
        <strain evidence="11">CCMP3105</strain>
    </source>
</reference>
<feature type="compositionally biased region" description="Low complexity" evidence="9">
    <location>
        <begin position="521"/>
        <end position="535"/>
    </location>
</feature>
<dbReference type="PANTHER" id="PTHR22967:SF57">
    <property type="entry name" value="AUXILIN, ISOFORM A-RELATED"/>
    <property type="match status" value="1"/>
</dbReference>
<evidence type="ECO:0000256" key="7">
    <source>
        <dbReference type="ARBA" id="ARBA00047899"/>
    </source>
</evidence>
<proteinExistence type="predicted"/>
<dbReference type="InterPro" id="IPR011009">
    <property type="entry name" value="Kinase-like_dom_sf"/>
</dbReference>
<accession>A0A7S4SDQ7</accession>
<feature type="compositionally biased region" description="Low complexity" evidence="9">
    <location>
        <begin position="440"/>
        <end position="458"/>
    </location>
</feature>
<keyword evidence="6" id="KW-0067">ATP-binding</keyword>
<keyword evidence="4" id="KW-0547">Nucleotide-binding</keyword>
<keyword evidence="2" id="KW-0723">Serine/threonine-protein kinase</keyword>
<feature type="compositionally biased region" description="Pro residues" evidence="9">
    <location>
        <begin position="769"/>
        <end position="778"/>
    </location>
</feature>
<comment type="catalytic activity">
    <reaction evidence="7">
        <text>L-threonyl-[protein] + ATP = O-phospho-L-threonyl-[protein] + ADP + H(+)</text>
        <dbReference type="Rhea" id="RHEA:46608"/>
        <dbReference type="Rhea" id="RHEA-COMP:11060"/>
        <dbReference type="Rhea" id="RHEA-COMP:11605"/>
        <dbReference type="ChEBI" id="CHEBI:15378"/>
        <dbReference type="ChEBI" id="CHEBI:30013"/>
        <dbReference type="ChEBI" id="CHEBI:30616"/>
        <dbReference type="ChEBI" id="CHEBI:61977"/>
        <dbReference type="ChEBI" id="CHEBI:456216"/>
        <dbReference type="EC" id="2.7.11.1"/>
    </reaction>
</comment>
<evidence type="ECO:0000256" key="4">
    <source>
        <dbReference type="ARBA" id="ARBA00022741"/>
    </source>
</evidence>
<organism evidence="11">
    <name type="scientific">Alexandrium monilatum</name>
    <dbReference type="NCBI Taxonomy" id="311494"/>
    <lineage>
        <taxon>Eukaryota</taxon>
        <taxon>Sar</taxon>
        <taxon>Alveolata</taxon>
        <taxon>Dinophyceae</taxon>
        <taxon>Gonyaulacales</taxon>
        <taxon>Pyrocystaceae</taxon>
        <taxon>Alexandrium</taxon>
    </lineage>
</organism>
<evidence type="ECO:0000256" key="5">
    <source>
        <dbReference type="ARBA" id="ARBA00022777"/>
    </source>
</evidence>
<dbReference type="Gene3D" id="1.10.510.10">
    <property type="entry name" value="Transferase(Phosphotransferase) domain 1"/>
    <property type="match status" value="1"/>
</dbReference>
<feature type="compositionally biased region" description="Low complexity" evidence="9">
    <location>
        <begin position="661"/>
        <end position="692"/>
    </location>
</feature>
<evidence type="ECO:0000256" key="9">
    <source>
        <dbReference type="SAM" id="MobiDB-lite"/>
    </source>
</evidence>
<dbReference type="GO" id="GO:0005737">
    <property type="term" value="C:cytoplasm"/>
    <property type="evidence" value="ECO:0007669"/>
    <property type="project" value="TreeGrafter"/>
</dbReference>
<dbReference type="FunFam" id="1.10.510.10:FF:000748">
    <property type="entry name" value="NAK protein kinase"/>
    <property type="match status" value="1"/>
</dbReference>
<evidence type="ECO:0000256" key="6">
    <source>
        <dbReference type="ARBA" id="ARBA00022840"/>
    </source>
</evidence>
<feature type="region of interest" description="Disordered" evidence="9">
    <location>
        <begin position="345"/>
        <end position="393"/>
    </location>
</feature>
<dbReference type="AlphaFoldDB" id="A0A7S4SDQ7"/>
<dbReference type="PROSITE" id="PS00108">
    <property type="entry name" value="PROTEIN_KINASE_ST"/>
    <property type="match status" value="1"/>
</dbReference>
<dbReference type="EC" id="2.7.11.1" evidence="1"/>
<dbReference type="InterPro" id="IPR008271">
    <property type="entry name" value="Ser/Thr_kinase_AS"/>
</dbReference>
<feature type="region of interest" description="Disordered" evidence="9">
    <location>
        <begin position="436"/>
        <end position="866"/>
    </location>
</feature>
<evidence type="ECO:0000256" key="8">
    <source>
        <dbReference type="ARBA" id="ARBA00048679"/>
    </source>
</evidence>
<evidence type="ECO:0000313" key="11">
    <source>
        <dbReference type="EMBL" id="CAE4640116.1"/>
    </source>
</evidence>
<comment type="catalytic activity">
    <reaction evidence="8">
        <text>L-seryl-[protein] + ATP = O-phospho-L-seryl-[protein] + ADP + H(+)</text>
        <dbReference type="Rhea" id="RHEA:17989"/>
        <dbReference type="Rhea" id="RHEA-COMP:9863"/>
        <dbReference type="Rhea" id="RHEA-COMP:11604"/>
        <dbReference type="ChEBI" id="CHEBI:15378"/>
        <dbReference type="ChEBI" id="CHEBI:29999"/>
        <dbReference type="ChEBI" id="CHEBI:30616"/>
        <dbReference type="ChEBI" id="CHEBI:83421"/>
        <dbReference type="ChEBI" id="CHEBI:456216"/>
        <dbReference type="EC" id="2.7.11.1"/>
    </reaction>
</comment>
<evidence type="ECO:0000256" key="2">
    <source>
        <dbReference type="ARBA" id="ARBA00022527"/>
    </source>
</evidence>
<dbReference type="EMBL" id="HBNR01067355">
    <property type="protein sequence ID" value="CAE4640116.1"/>
    <property type="molecule type" value="Transcribed_RNA"/>
</dbReference>
<feature type="domain" description="Protein kinase" evidence="10">
    <location>
        <begin position="50"/>
        <end position="321"/>
    </location>
</feature>
<keyword evidence="5" id="KW-0418">Kinase</keyword>
<evidence type="ECO:0000256" key="1">
    <source>
        <dbReference type="ARBA" id="ARBA00012513"/>
    </source>
</evidence>
<feature type="compositionally biased region" description="Basic and acidic residues" evidence="9">
    <location>
        <begin position="631"/>
        <end position="644"/>
    </location>
</feature>
<evidence type="ECO:0000259" key="10">
    <source>
        <dbReference type="PROSITE" id="PS50011"/>
    </source>
</evidence>
<feature type="compositionally biased region" description="Low complexity" evidence="9">
    <location>
        <begin position="548"/>
        <end position="561"/>
    </location>
</feature>